<evidence type="ECO:0000256" key="5">
    <source>
        <dbReference type="ARBA" id="ARBA00022692"/>
    </source>
</evidence>
<dbReference type="Proteomes" id="UP000007266">
    <property type="component" value="Linkage group 1"/>
</dbReference>
<comment type="subcellular location">
    <subcellularLocation>
        <location evidence="2">Endoplasmic reticulum</location>
    </subcellularLocation>
    <subcellularLocation>
        <location evidence="1">Membrane</location>
        <topology evidence="1">Multi-pass membrane protein</topology>
    </subcellularLocation>
</comment>
<evidence type="ECO:0000313" key="13">
    <source>
        <dbReference type="EMBL" id="EFA10877.1"/>
    </source>
</evidence>
<dbReference type="PROSITE" id="PS50053">
    <property type="entry name" value="UBIQUITIN_2"/>
    <property type="match status" value="1"/>
</dbReference>
<dbReference type="HOGENOM" id="CLU_059260_1_0_1"/>
<organism evidence="13 14">
    <name type="scientific">Tribolium castaneum</name>
    <name type="common">Red flour beetle</name>
    <dbReference type="NCBI Taxonomy" id="7070"/>
    <lineage>
        <taxon>Eukaryota</taxon>
        <taxon>Metazoa</taxon>
        <taxon>Ecdysozoa</taxon>
        <taxon>Arthropoda</taxon>
        <taxon>Hexapoda</taxon>
        <taxon>Insecta</taxon>
        <taxon>Pterygota</taxon>
        <taxon>Neoptera</taxon>
        <taxon>Endopterygota</taxon>
        <taxon>Coleoptera</taxon>
        <taxon>Polyphaga</taxon>
        <taxon>Cucujiformia</taxon>
        <taxon>Tenebrionidae</taxon>
        <taxon>Tenebrionidae incertae sedis</taxon>
        <taxon>Tribolium</taxon>
    </lineage>
</organism>
<dbReference type="OMA" id="ATMPIFN"/>
<sequence>MALELEVVKTSGKPVGKVSLASSATVKDLKKEIFKNFRLGVERQSIRNGPKGKDEKDSQEVGKIHLETAGTIYVKDLGPQIGWDTVFFLEYAGPIFLYGALFLFPHCFYGGKSLEQGRGQNARNIFPFYVFPVEQINKICGGSLIKVQDNAYYAGILWTIHYGKRILETAFVHRFSHGTMPIFNLFKNCSYYWGFAIYLAYHVNHPLHTAPPKWLFHLGVFIFIFCELGNLSIHILLRNLRPEGSTVRKIPVPDSNPFTKLFNYVSCPNYTYEFGSWVGFTLLTGCFPVFIFALAGLYQMTVWAIGKHKKYRQEFPNYPKKRKAILPFLI</sequence>
<keyword evidence="5 11" id="KW-0812">Transmembrane</keyword>
<keyword evidence="7 11" id="KW-1133">Transmembrane helix</keyword>
<dbReference type="InterPro" id="IPR000626">
    <property type="entry name" value="Ubiquitin-like_dom"/>
</dbReference>
<dbReference type="STRING" id="7070.D6W8E5"/>
<keyword evidence="8" id="KW-0560">Oxidoreductase</keyword>
<dbReference type="OrthoDB" id="540503at2759"/>
<dbReference type="GO" id="GO:0016020">
    <property type="term" value="C:membrane"/>
    <property type="evidence" value="ECO:0007669"/>
    <property type="project" value="UniProtKB-SubCell"/>
</dbReference>
<dbReference type="PhylomeDB" id="D6W8E5"/>
<comment type="similarity">
    <text evidence="3">Belongs to the steroid 5-alpha reductase family.</text>
</comment>
<dbReference type="PANTHER" id="PTHR10556:SF28">
    <property type="entry name" value="VERY-LONG-CHAIN ENOYL-COA REDUCTASE"/>
    <property type="match status" value="1"/>
</dbReference>
<keyword evidence="6" id="KW-0256">Endoplasmic reticulum</keyword>
<gene>
    <name evidence="13" type="primary">AUGUSTUS-3.0.2_01699</name>
    <name evidence="13" type="ORF">TcasGA2_TC001699</name>
</gene>
<dbReference type="GO" id="GO:0005783">
    <property type="term" value="C:endoplasmic reticulum"/>
    <property type="evidence" value="ECO:0000318"/>
    <property type="project" value="GO_Central"/>
</dbReference>
<evidence type="ECO:0000256" key="10">
    <source>
        <dbReference type="ARBA" id="ARBA00023136"/>
    </source>
</evidence>
<dbReference type="Gene3D" id="1.20.120.1630">
    <property type="match status" value="1"/>
</dbReference>
<evidence type="ECO:0000256" key="8">
    <source>
        <dbReference type="ARBA" id="ARBA00023002"/>
    </source>
</evidence>
<dbReference type="GO" id="GO:0102758">
    <property type="term" value="F:very-long-chain enoyl-CoA reductase activity"/>
    <property type="evidence" value="ECO:0000318"/>
    <property type="project" value="GO_Central"/>
</dbReference>
<reference evidence="13 14" key="1">
    <citation type="journal article" date="2008" name="Nature">
        <title>The genome of the model beetle and pest Tribolium castaneum.</title>
        <authorList>
            <consortium name="Tribolium Genome Sequencing Consortium"/>
            <person name="Richards S."/>
            <person name="Gibbs R.A."/>
            <person name="Weinstock G.M."/>
            <person name="Brown S.J."/>
            <person name="Denell R."/>
            <person name="Beeman R.W."/>
            <person name="Gibbs R."/>
            <person name="Beeman R.W."/>
            <person name="Brown S.J."/>
            <person name="Bucher G."/>
            <person name="Friedrich M."/>
            <person name="Grimmelikhuijzen C.J."/>
            <person name="Klingler M."/>
            <person name="Lorenzen M."/>
            <person name="Richards S."/>
            <person name="Roth S."/>
            <person name="Schroder R."/>
            <person name="Tautz D."/>
            <person name="Zdobnov E.M."/>
            <person name="Muzny D."/>
            <person name="Gibbs R.A."/>
            <person name="Weinstock G.M."/>
            <person name="Attaway T."/>
            <person name="Bell S."/>
            <person name="Buhay C.J."/>
            <person name="Chandrabose M.N."/>
            <person name="Chavez D."/>
            <person name="Clerk-Blankenburg K.P."/>
            <person name="Cree A."/>
            <person name="Dao M."/>
            <person name="Davis C."/>
            <person name="Chacko J."/>
            <person name="Dinh H."/>
            <person name="Dugan-Rocha S."/>
            <person name="Fowler G."/>
            <person name="Garner T.T."/>
            <person name="Garnes J."/>
            <person name="Gnirke A."/>
            <person name="Hawes A."/>
            <person name="Hernandez J."/>
            <person name="Hines S."/>
            <person name="Holder M."/>
            <person name="Hume J."/>
            <person name="Jhangiani S.N."/>
            <person name="Joshi V."/>
            <person name="Khan Z.M."/>
            <person name="Jackson L."/>
            <person name="Kovar C."/>
            <person name="Kowis A."/>
            <person name="Lee S."/>
            <person name="Lewis L.R."/>
            <person name="Margolis J."/>
            <person name="Morgan M."/>
            <person name="Nazareth L.V."/>
            <person name="Nguyen N."/>
            <person name="Okwuonu G."/>
            <person name="Parker D."/>
            <person name="Richards S."/>
            <person name="Ruiz S.J."/>
            <person name="Santibanez J."/>
            <person name="Savard J."/>
            <person name="Scherer S.E."/>
            <person name="Schneider B."/>
            <person name="Sodergren E."/>
            <person name="Tautz D."/>
            <person name="Vattahil S."/>
            <person name="Villasana D."/>
            <person name="White C.S."/>
            <person name="Wright R."/>
            <person name="Park Y."/>
            <person name="Beeman R.W."/>
            <person name="Lord J."/>
            <person name="Oppert B."/>
            <person name="Lorenzen M."/>
            <person name="Brown S."/>
            <person name="Wang L."/>
            <person name="Savard J."/>
            <person name="Tautz D."/>
            <person name="Richards S."/>
            <person name="Weinstock G."/>
            <person name="Gibbs R.A."/>
            <person name="Liu Y."/>
            <person name="Worley K."/>
            <person name="Weinstock G."/>
            <person name="Elsik C.G."/>
            <person name="Reese J.T."/>
            <person name="Elhaik E."/>
            <person name="Landan G."/>
            <person name="Graur D."/>
            <person name="Arensburger P."/>
            <person name="Atkinson P."/>
            <person name="Beeman R.W."/>
            <person name="Beidler J."/>
            <person name="Brown S.J."/>
            <person name="Demuth J.P."/>
            <person name="Drury D.W."/>
            <person name="Du Y.Z."/>
            <person name="Fujiwara H."/>
            <person name="Lorenzen M."/>
            <person name="Maselli V."/>
            <person name="Osanai M."/>
            <person name="Park Y."/>
            <person name="Robertson H.M."/>
            <person name="Tu Z."/>
            <person name="Wang J.J."/>
            <person name="Wang S."/>
            <person name="Richards S."/>
            <person name="Song H."/>
            <person name="Zhang L."/>
            <person name="Sodergren E."/>
            <person name="Werner D."/>
            <person name="Stanke M."/>
            <person name="Morgenstern B."/>
            <person name="Solovyev V."/>
            <person name="Kosarev P."/>
            <person name="Brown G."/>
            <person name="Chen H.C."/>
            <person name="Ermolaeva O."/>
            <person name="Hlavina W."/>
            <person name="Kapustin Y."/>
            <person name="Kiryutin B."/>
            <person name="Kitts P."/>
            <person name="Maglott D."/>
            <person name="Pruitt K."/>
            <person name="Sapojnikov V."/>
            <person name="Souvorov A."/>
            <person name="Mackey A.J."/>
            <person name="Waterhouse R.M."/>
            <person name="Wyder S."/>
            <person name="Zdobnov E.M."/>
            <person name="Zdobnov E.M."/>
            <person name="Wyder S."/>
            <person name="Kriventseva E.V."/>
            <person name="Kadowaki T."/>
            <person name="Bork P."/>
            <person name="Aranda M."/>
            <person name="Bao R."/>
            <person name="Beermann A."/>
            <person name="Berns N."/>
            <person name="Bolognesi R."/>
            <person name="Bonneton F."/>
            <person name="Bopp D."/>
            <person name="Brown S.J."/>
            <person name="Bucher G."/>
            <person name="Butts T."/>
            <person name="Chaumot A."/>
            <person name="Denell R.E."/>
            <person name="Ferrier D.E."/>
            <person name="Friedrich M."/>
            <person name="Gordon C.M."/>
            <person name="Jindra M."/>
            <person name="Klingler M."/>
            <person name="Lan Q."/>
            <person name="Lattorff H.M."/>
            <person name="Laudet V."/>
            <person name="von Levetsow C."/>
            <person name="Liu Z."/>
            <person name="Lutz R."/>
            <person name="Lynch J.A."/>
            <person name="da Fonseca R.N."/>
            <person name="Posnien N."/>
            <person name="Reuter R."/>
            <person name="Roth S."/>
            <person name="Savard J."/>
            <person name="Schinko J.B."/>
            <person name="Schmitt C."/>
            <person name="Schoppmeier M."/>
            <person name="Schroder R."/>
            <person name="Shippy T.D."/>
            <person name="Simonnet F."/>
            <person name="Marques-Souza H."/>
            <person name="Tautz D."/>
            <person name="Tomoyasu Y."/>
            <person name="Trauner J."/>
            <person name="Van der Zee M."/>
            <person name="Vervoort M."/>
            <person name="Wittkopp N."/>
            <person name="Wimmer E.A."/>
            <person name="Yang X."/>
            <person name="Jones A.K."/>
            <person name="Sattelle D.B."/>
            <person name="Ebert P.R."/>
            <person name="Nelson D."/>
            <person name="Scott J.G."/>
            <person name="Beeman R.W."/>
            <person name="Muthukrishnan S."/>
            <person name="Kramer K.J."/>
            <person name="Arakane Y."/>
            <person name="Beeman R.W."/>
            <person name="Zhu Q."/>
            <person name="Hogenkamp D."/>
            <person name="Dixit R."/>
            <person name="Oppert B."/>
            <person name="Jiang H."/>
            <person name="Zou Z."/>
            <person name="Marshall J."/>
            <person name="Elpidina E."/>
            <person name="Vinokurov K."/>
            <person name="Oppert C."/>
            <person name="Zou Z."/>
            <person name="Evans J."/>
            <person name="Lu Z."/>
            <person name="Zhao P."/>
            <person name="Sumathipala N."/>
            <person name="Altincicek B."/>
            <person name="Vilcinskas A."/>
            <person name="Williams M."/>
            <person name="Hultmark D."/>
            <person name="Hetru C."/>
            <person name="Jiang H."/>
            <person name="Grimmelikhuijzen C.J."/>
            <person name="Hauser F."/>
            <person name="Cazzamali G."/>
            <person name="Williamson M."/>
            <person name="Park Y."/>
            <person name="Li B."/>
            <person name="Tanaka Y."/>
            <person name="Predel R."/>
            <person name="Neupert S."/>
            <person name="Schachtner J."/>
            <person name="Verleyen P."/>
            <person name="Raible F."/>
            <person name="Bork P."/>
            <person name="Friedrich M."/>
            <person name="Walden K.K."/>
            <person name="Robertson H.M."/>
            <person name="Angeli S."/>
            <person name="Foret S."/>
            <person name="Bucher G."/>
            <person name="Schuetz S."/>
            <person name="Maleszka R."/>
            <person name="Wimmer E.A."/>
            <person name="Beeman R.W."/>
            <person name="Lorenzen M."/>
            <person name="Tomoyasu Y."/>
            <person name="Miller S.C."/>
            <person name="Grossmann D."/>
            <person name="Bucher G."/>
        </authorList>
    </citation>
    <scope>NUCLEOTIDE SEQUENCE [LARGE SCALE GENOMIC DNA]</scope>
    <source>
        <strain evidence="13 14">Georgia GA2</strain>
    </source>
</reference>
<dbReference type="PANTHER" id="PTHR10556">
    <property type="entry name" value="3-OXO-5-ALPHA-STEROID 4-DEHYDROGENASE"/>
    <property type="match status" value="1"/>
</dbReference>
<dbReference type="GO" id="GO:0006665">
    <property type="term" value="P:sphingolipid metabolic process"/>
    <property type="evidence" value="ECO:0000318"/>
    <property type="project" value="GO_Central"/>
</dbReference>
<proteinExistence type="inferred from homology"/>
<dbReference type="InterPro" id="IPR001104">
    <property type="entry name" value="3-oxo-5_a-steroid_4-DH_C"/>
</dbReference>
<dbReference type="SMR" id="D6W8E5"/>
<feature type="transmembrane region" description="Helical" evidence="11">
    <location>
        <begin position="214"/>
        <end position="237"/>
    </location>
</feature>
<feature type="domain" description="Ubiquitin-like" evidence="12">
    <location>
        <begin position="3"/>
        <end position="74"/>
    </location>
</feature>
<dbReference type="InterPro" id="IPR039357">
    <property type="entry name" value="SRD5A/TECR"/>
</dbReference>
<keyword evidence="14" id="KW-1185">Reference proteome</keyword>
<evidence type="ECO:0000256" key="6">
    <source>
        <dbReference type="ARBA" id="ARBA00022824"/>
    </source>
</evidence>
<evidence type="ECO:0000256" key="2">
    <source>
        <dbReference type="ARBA" id="ARBA00004240"/>
    </source>
</evidence>
<dbReference type="InParanoid" id="D6W8E5"/>
<evidence type="ECO:0000256" key="4">
    <source>
        <dbReference type="ARBA" id="ARBA00022516"/>
    </source>
</evidence>
<evidence type="ECO:0000256" key="7">
    <source>
        <dbReference type="ARBA" id="ARBA00022989"/>
    </source>
</evidence>
<protein>
    <submittedName>
        <fullName evidence="13">Putative very-long-chain enoyl-CoA reductase art-1-like Protein</fullName>
    </submittedName>
</protein>
<feature type="transmembrane region" description="Helical" evidence="11">
    <location>
        <begin position="190"/>
        <end position="207"/>
    </location>
</feature>
<dbReference type="FunFam" id="3.10.20.90:FF:000131">
    <property type="entry name" value="trans-2,3-enoyl-CoA reductase-like"/>
    <property type="match status" value="1"/>
</dbReference>
<dbReference type="eggNOG" id="KOG1639">
    <property type="taxonomic scope" value="Eukaryota"/>
</dbReference>
<dbReference type="PROSITE" id="PS50244">
    <property type="entry name" value="S5A_REDUCTASE"/>
    <property type="match status" value="1"/>
</dbReference>
<evidence type="ECO:0000256" key="3">
    <source>
        <dbReference type="ARBA" id="ARBA00007742"/>
    </source>
</evidence>
<dbReference type="Pfam" id="PF02544">
    <property type="entry name" value="Steroid_dh"/>
    <property type="match status" value="1"/>
</dbReference>
<keyword evidence="10 11" id="KW-0472">Membrane</keyword>
<feature type="transmembrane region" description="Helical" evidence="11">
    <location>
        <begin position="277"/>
        <end position="305"/>
    </location>
</feature>
<evidence type="ECO:0000256" key="11">
    <source>
        <dbReference type="SAM" id="Phobius"/>
    </source>
</evidence>
<accession>D6W8E5</accession>
<dbReference type="CDD" id="cd01801">
    <property type="entry name" value="Ubl_TECR_like"/>
    <property type="match status" value="1"/>
</dbReference>
<dbReference type="AlphaFoldDB" id="D6W8E5"/>
<dbReference type="GO" id="GO:0042761">
    <property type="term" value="P:very long-chain fatty acid biosynthetic process"/>
    <property type="evidence" value="ECO:0000318"/>
    <property type="project" value="GO_Central"/>
</dbReference>
<evidence type="ECO:0000313" key="14">
    <source>
        <dbReference type="Proteomes" id="UP000007266"/>
    </source>
</evidence>
<name>D6W8E5_TRICA</name>
<reference evidence="13 14" key="2">
    <citation type="journal article" date="2010" name="Nucleic Acids Res.">
        <title>BeetleBase in 2010: revisions to provide comprehensive genomic information for Tribolium castaneum.</title>
        <authorList>
            <person name="Kim H.S."/>
            <person name="Murphy T."/>
            <person name="Xia J."/>
            <person name="Caragea D."/>
            <person name="Park Y."/>
            <person name="Beeman R.W."/>
            <person name="Lorenzen M.D."/>
            <person name="Butcher S."/>
            <person name="Manak J.R."/>
            <person name="Brown S.J."/>
        </authorList>
    </citation>
    <scope>GENOME REANNOTATION</scope>
    <source>
        <strain evidence="13 14">Georgia GA2</strain>
    </source>
</reference>
<keyword evidence="4" id="KW-0444">Lipid biosynthesis</keyword>
<evidence type="ECO:0000256" key="9">
    <source>
        <dbReference type="ARBA" id="ARBA00023098"/>
    </source>
</evidence>
<dbReference type="Gene3D" id="3.10.20.90">
    <property type="entry name" value="Phosphatidylinositol 3-kinase Catalytic Subunit, Chain A, domain 1"/>
    <property type="match status" value="1"/>
</dbReference>
<dbReference type="FunCoup" id="D6W8E5">
    <property type="interactions" value="837"/>
</dbReference>
<dbReference type="EMBL" id="KQ971307">
    <property type="protein sequence ID" value="EFA10877.1"/>
    <property type="molecule type" value="Genomic_DNA"/>
</dbReference>
<evidence type="ECO:0000259" key="12">
    <source>
        <dbReference type="PROSITE" id="PS50053"/>
    </source>
</evidence>
<dbReference type="KEGG" id="tca:659815"/>
<evidence type="ECO:0000256" key="1">
    <source>
        <dbReference type="ARBA" id="ARBA00004141"/>
    </source>
</evidence>
<keyword evidence="9" id="KW-0443">Lipid metabolism</keyword>